<dbReference type="EMBL" id="KF900949">
    <property type="protein sequence ID" value="AIF12599.1"/>
    <property type="molecule type" value="Genomic_DNA"/>
</dbReference>
<accession>A0A075H9F0</accession>
<reference evidence="2" key="1">
    <citation type="journal article" date="2014" name="Genome Biol. Evol.">
        <title>Pangenome evidence for extensive interdomain horizontal transfer affecting lineage core and shell genes in uncultured planktonic thaumarchaeota and euryarchaeota.</title>
        <authorList>
            <person name="Deschamps P."/>
            <person name="Zivanovic Y."/>
            <person name="Moreira D."/>
            <person name="Rodriguez-Valera F."/>
            <person name="Lopez-Garcia P."/>
        </authorList>
    </citation>
    <scope>NUCLEOTIDE SEQUENCE</scope>
</reference>
<feature type="transmembrane region" description="Helical" evidence="1">
    <location>
        <begin position="27"/>
        <end position="51"/>
    </location>
</feature>
<keyword evidence="1" id="KW-0812">Transmembrane</keyword>
<keyword evidence="1" id="KW-1133">Transmembrane helix</keyword>
<keyword evidence="1" id="KW-0472">Membrane</keyword>
<evidence type="ECO:0000313" key="2">
    <source>
        <dbReference type="EMBL" id="AIF12599.1"/>
    </source>
</evidence>
<protein>
    <submittedName>
        <fullName evidence="2">Uncharacterized protein</fullName>
    </submittedName>
</protein>
<organism evidence="2">
    <name type="scientific">uncultured marine thaumarchaeote KM3_56_D04</name>
    <dbReference type="NCBI Taxonomy" id="1456203"/>
    <lineage>
        <taxon>Archaea</taxon>
        <taxon>Nitrososphaerota</taxon>
        <taxon>environmental samples</taxon>
    </lineage>
</organism>
<name>A0A075H9F0_9ARCH</name>
<sequence>MRITIIPCLALYPNLRARAILLGFSTLVMAFSFLQITALCLNSIGFSFNIFNHT</sequence>
<evidence type="ECO:0000256" key="1">
    <source>
        <dbReference type="SAM" id="Phobius"/>
    </source>
</evidence>
<dbReference type="AlphaFoldDB" id="A0A075H9F0"/>
<proteinExistence type="predicted"/>